<dbReference type="EMBL" id="JADBEM010000001">
    <property type="protein sequence ID" value="MBE1612765.1"/>
    <property type="molecule type" value="Genomic_DNA"/>
</dbReference>
<feature type="transmembrane region" description="Helical" evidence="2">
    <location>
        <begin position="78"/>
        <end position="99"/>
    </location>
</feature>
<feature type="transmembrane region" description="Helical" evidence="2">
    <location>
        <begin position="237"/>
        <end position="254"/>
    </location>
</feature>
<feature type="transmembrane region" description="Helical" evidence="2">
    <location>
        <begin position="21"/>
        <end position="42"/>
    </location>
</feature>
<feature type="transmembrane region" description="Helical" evidence="2">
    <location>
        <begin position="410"/>
        <end position="428"/>
    </location>
</feature>
<sequence length="498" mass="54264">MPRRQAPPDAPRIGRNGVIWLAVYAVGLAVCHYFVIAPPFAYLGFEKVPPNPLVALVMIPTYVLCARRLPASWERPSAIVYWMLFLVVVAPIHVLPVFTTDLSTPVWLMVGGVALAFWLLGGIYSVPLASLPRPVISPRLYWPAYCLVWLGLLAVVVGYYGLQFRLVSLSEIYAIRDTYRESFDQVPKFARYAIPWLGNVVAPIAIARGLMTRRWSWALLGVATELFLVSITGFKQLLFSSILVAGVVILVKTTDIRRLGYRVAALVGCGVFAVTTYDFVTNGFSLSSILVRRLVLTTAINTKYHFEFFLDNPKAHLGYGLLARWVDYPYDLSPAFLIGQVYYGNPETSANANIWADAYANFGLIGVFAFTGILALVLLFVDSVARGLPTGLAIGALAQSAFSLSNTAMLTVFLTHGMLLAMVLVYLMPLGDGQPKRPPPLQPRHRGGRQPVAPDPAGDGDLPHPAGPPSVPAPAESPDGTSPMPAARPENSGSERQP</sequence>
<feature type="transmembrane region" description="Helical" evidence="2">
    <location>
        <begin position="140"/>
        <end position="162"/>
    </location>
</feature>
<comment type="caution">
    <text evidence="3">The sequence shown here is derived from an EMBL/GenBank/DDBJ whole genome shotgun (WGS) entry which is preliminary data.</text>
</comment>
<gene>
    <name evidence="3" type="ORF">HEB94_009613</name>
</gene>
<keyword evidence="2" id="KW-0472">Membrane</keyword>
<feature type="transmembrane region" description="Helical" evidence="2">
    <location>
        <begin position="48"/>
        <end position="66"/>
    </location>
</feature>
<feature type="transmembrane region" description="Helical" evidence="2">
    <location>
        <begin position="358"/>
        <end position="381"/>
    </location>
</feature>
<evidence type="ECO:0000313" key="4">
    <source>
        <dbReference type="Proteomes" id="UP000638648"/>
    </source>
</evidence>
<reference evidence="3" key="1">
    <citation type="submission" date="2020-10" db="EMBL/GenBank/DDBJ databases">
        <title>Sequencing the genomes of 1000 actinobacteria strains.</title>
        <authorList>
            <person name="Klenk H.-P."/>
        </authorList>
    </citation>
    <scope>NUCLEOTIDE SEQUENCE</scope>
    <source>
        <strain evidence="3">DSM 45354</strain>
    </source>
</reference>
<evidence type="ECO:0000256" key="1">
    <source>
        <dbReference type="SAM" id="MobiDB-lite"/>
    </source>
</evidence>
<feature type="transmembrane region" description="Helical" evidence="2">
    <location>
        <begin position="189"/>
        <end position="207"/>
    </location>
</feature>
<feature type="transmembrane region" description="Helical" evidence="2">
    <location>
        <begin position="105"/>
        <end position="128"/>
    </location>
</feature>
<protein>
    <submittedName>
        <fullName evidence="3">Uncharacterized protein</fullName>
    </submittedName>
</protein>
<accession>A0A927RI03</accession>
<organism evidence="3 4">
    <name type="scientific">Actinopolymorpha pittospori</name>
    <dbReference type="NCBI Taxonomy" id="648752"/>
    <lineage>
        <taxon>Bacteria</taxon>
        <taxon>Bacillati</taxon>
        <taxon>Actinomycetota</taxon>
        <taxon>Actinomycetes</taxon>
        <taxon>Propionibacteriales</taxon>
        <taxon>Actinopolymorphaceae</taxon>
        <taxon>Actinopolymorpha</taxon>
    </lineage>
</organism>
<feature type="transmembrane region" description="Helical" evidence="2">
    <location>
        <begin position="261"/>
        <end position="280"/>
    </location>
</feature>
<proteinExistence type="predicted"/>
<name>A0A927RI03_9ACTN</name>
<dbReference type="Proteomes" id="UP000638648">
    <property type="component" value="Unassembled WGS sequence"/>
</dbReference>
<feature type="region of interest" description="Disordered" evidence="1">
    <location>
        <begin position="435"/>
        <end position="498"/>
    </location>
</feature>
<evidence type="ECO:0000256" key="2">
    <source>
        <dbReference type="SAM" id="Phobius"/>
    </source>
</evidence>
<keyword evidence="4" id="KW-1185">Reference proteome</keyword>
<keyword evidence="2" id="KW-0812">Transmembrane</keyword>
<evidence type="ECO:0000313" key="3">
    <source>
        <dbReference type="EMBL" id="MBE1612765.1"/>
    </source>
</evidence>
<dbReference type="AlphaFoldDB" id="A0A927RI03"/>
<dbReference type="RefSeq" id="WP_192755752.1">
    <property type="nucleotide sequence ID" value="NZ_BAABJL010000084.1"/>
</dbReference>
<keyword evidence="2" id="KW-1133">Transmembrane helix</keyword>